<dbReference type="GO" id="GO:0004252">
    <property type="term" value="F:serine-type endopeptidase activity"/>
    <property type="evidence" value="ECO:0007669"/>
    <property type="project" value="InterPro"/>
</dbReference>
<protein>
    <recommendedName>
        <fullName evidence="5">Inhibitor I9 domain-containing protein</fullName>
    </recommendedName>
</protein>
<dbReference type="Gramene" id="OB02G35280.1">
    <property type="protein sequence ID" value="OB02G35280.1"/>
    <property type="gene ID" value="OB02G35280"/>
</dbReference>
<keyword evidence="2" id="KW-0732">Signal</keyword>
<dbReference type="Gene3D" id="3.40.50.200">
    <property type="entry name" value="Peptidase S8/S53 domain"/>
    <property type="match status" value="1"/>
</dbReference>
<dbReference type="HOGENOM" id="CLU_1463429_0_0_1"/>
<reference evidence="3" key="1">
    <citation type="submission" date="2013-04" db="UniProtKB">
        <authorList>
            <consortium name="EnsemblPlants"/>
        </authorList>
    </citation>
    <scope>IDENTIFICATION</scope>
</reference>
<organism evidence="3">
    <name type="scientific">Oryza brachyantha</name>
    <name type="common">malo sina</name>
    <dbReference type="NCBI Taxonomy" id="4533"/>
    <lineage>
        <taxon>Eukaryota</taxon>
        <taxon>Viridiplantae</taxon>
        <taxon>Streptophyta</taxon>
        <taxon>Embryophyta</taxon>
        <taxon>Tracheophyta</taxon>
        <taxon>Spermatophyta</taxon>
        <taxon>Magnoliopsida</taxon>
        <taxon>Liliopsida</taxon>
        <taxon>Poales</taxon>
        <taxon>Poaceae</taxon>
        <taxon>BOP clade</taxon>
        <taxon>Oryzoideae</taxon>
        <taxon>Oryzeae</taxon>
        <taxon>Oryzinae</taxon>
        <taxon>Oryza</taxon>
    </lineage>
</organism>
<dbReference type="EnsemblPlants" id="OB02G35280.1">
    <property type="protein sequence ID" value="OB02G35280.1"/>
    <property type="gene ID" value="OB02G35280"/>
</dbReference>
<evidence type="ECO:0000256" key="1">
    <source>
        <dbReference type="ARBA" id="ARBA00011073"/>
    </source>
</evidence>
<dbReference type="GO" id="GO:0006508">
    <property type="term" value="P:proteolysis"/>
    <property type="evidence" value="ECO:0007669"/>
    <property type="project" value="InterPro"/>
</dbReference>
<dbReference type="PANTHER" id="PTHR10795">
    <property type="entry name" value="PROPROTEIN CONVERTASE SUBTILISIN/KEXIN"/>
    <property type="match status" value="1"/>
</dbReference>
<keyword evidence="4" id="KW-1185">Reference proteome</keyword>
<evidence type="ECO:0000256" key="2">
    <source>
        <dbReference type="ARBA" id="ARBA00022729"/>
    </source>
</evidence>
<comment type="similarity">
    <text evidence="1">Belongs to the peptidase S8 family.</text>
</comment>
<evidence type="ECO:0000313" key="3">
    <source>
        <dbReference type="EnsemblPlants" id="OB02G35280.1"/>
    </source>
</evidence>
<dbReference type="InterPro" id="IPR045051">
    <property type="entry name" value="SBT"/>
</dbReference>
<dbReference type="InterPro" id="IPR036852">
    <property type="entry name" value="Peptidase_S8/S53_dom_sf"/>
</dbReference>
<evidence type="ECO:0008006" key="5">
    <source>
        <dbReference type="Google" id="ProtNLM"/>
    </source>
</evidence>
<dbReference type="AlphaFoldDB" id="J3LFW1"/>
<proteinExistence type="inferred from homology"/>
<dbReference type="SUPFAM" id="SSF52743">
    <property type="entry name" value="Subtilisin-like"/>
    <property type="match status" value="1"/>
</dbReference>
<evidence type="ECO:0000313" key="4">
    <source>
        <dbReference type="Proteomes" id="UP000006038"/>
    </source>
</evidence>
<dbReference type="Proteomes" id="UP000006038">
    <property type="component" value="Unassembled WGS sequence"/>
</dbReference>
<accession>J3LFW1</accession>
<sequence length="185" mass="20506">MELAHVVPPRRHDNLRKKRRLMHSHQHVLDGFASWLTEAELEAVSIKLGFSKSTLDGPMYLDTTHSPSFLGLSPDNFWGYTEYGSGVIIGVIDFGINSSHPSQTGGKASATAASAASLQQQSYRRLIPHLPGPCRLHWPQQARGVDHGGELRQRRLVPWTGGRDGLRDRPQCALGIVQGLLYSHR</sequence>
<name>J3LFW1_ORYBR</name>